<comment type="caution">
    <text evidence="7">Lacks conserved residue(s) required for the propagation of feature annotation.</text>
</comment>
<dbReference type="HAMAP" id="MF_00966">
    <property type="entry name" value="G6PD"/>
    <property type="match status" value="1"/>
</dbReference>
<dbReference type="PANTHER" id="PTHR23429">
    <property type="entry name" value="GLUCOSE-6-PHOSPHATE 1-DEHYDROGENASE G6PD"/>
    <property type="match status" value="1"/>
</dbReference>
<evidence type="ECO:0000256" key="3">
    <source>
        <dbReference type="ARBA" id="ARBA00022526"/>
    </source>
</evidence>
<comment type="catalytic activity">
    <reaction evidence="7">
        <text>D-glucose 6-phosphate + NADP(+) = 6-phospho-D-glucono-1,5-lactone + NADPH + H(+)</text>
        <dbReference type="Rhea" id="RHEA:15841"/>
        <dbReference type="ChEBI" id="CHEBI:15378"/>
        <dbReference type="ChEBI" id="CHEBI:57783"/>
        <dbReference type="ChEBI" id="CHEBI:57955"/>
        <dbReference type="ChEBI" id="CHEBI:58349"/>
        <dbReference type="ChEBI" id="CHEBI:61548"/>
        <dbReference type="EC" id="1.1.1.49"/>
    </reaction>
</comment>
<feature type="binding site" evidence="7">
    <location>
        <begin position="102"/>
        <end position="103"/>
    </location>
    <ligand>
        <name>NADP(+)</name>
        <dbReference type="ChEBI" id="CHEBI:58349"/>
    </ligand>
</feature>
<keyword evidence="6 7" id="KW-0119">Carbohydrate metabolism</keyword>
<feature type="binding site" evidence="7">
    <location>
        <position position="233"/>
    </location>
    <ligand>
        <name>substrate</name>
    </ligand>
</feature>
<dbReference type="InterPro" id="IPR036291">
    <property type="entry name" value="NAD(P)-bd_dom_sf"/>
</dbReference>
<dbReference type="Proteomes" id="UP000000788">
    <property type="component" value="Chromosome"/>
</dbReference>
<evidence type="ECO:0000256" key="1">
    <source>
        <dbReference type="ARBA" id="ARBA00004937"/>
    </source>
</evidence>
<dbReference type="GO" id="GO:0004345">
    <property type="term" value="F:glucose-6-phosphate dehydrogenase activity"/>
    <property type="evidence" value="ECO:0007669"/>
    <property type="project" value="UniProtKB-UniRule"/>
</dbReference>
<dbReference type="GO" id="GO:0006006">
    <property type="term" value="P:glucose metabolic process"/>
    <property type="evidence" value="ECO:0007669"/>
    <property type="project" value="UniProtKB-KW"/>
</dbReference>
<dbReference type="GO" id="GO:0005829">
    <property type="term" value="C:cytosol"/>
    <property type="evidence" value="ECO:0007669"/>
    <property type="project" value="TreeGrafter"/>
</dbReference>
<evidence type="ECO:0000256" key="5">
    <source>
        <dbReference type="ARBA" id="ARBA00023002"/>
    </source>
</evidence>
<proteinExistence type="inferred from homology"/>
<evidence type="ECO:0000313" key="11">
    <source>
        <dbReference type="Proteomes" id="UP000000788"/>
    </source>
</evidence>
<keyword evidence="5 7" id="KW-0560">Oxidoreductase</keyword>
<feature type="binding site" evidence="7">
    <location>
        <position position="62"/>
    </location>
    <ligand>
        <name>NADP(+)</name>
        <dbReference type="ChEBI" id="CHEBI:58349"/>
    </ligand>
</feature>
<dbReference type="Gene3D" id="3.30.360.10">
    <property type="entry name" value="Dihydrodipicolinate Reductase, domain 2"/>
    <property type="match status" value="1"/>
</dbReference>
<sequence length="507" mass="57856">MRTQPTNPLRIGLRQERVVSPQCLIIFGASGDLTHRKLIPALFELFKQRRLPSEFAILGCARRPWTDEEFREKMAFALESKVKQSTKEWEQFSANLFYEPVDLQRSEDVLKLSTRLEEIDRLKATHGNRTFYLSVAPKFYAMACKSLAGVGLLSDPKRNRIVIEKPFGRDYASAQTLNQIVQSCALESQIFRIDHYLGKETVQNILVLRFANTIFEPIWNRNYISNIQITSAETVGVEDRAGFYESAGALRDMVQNHLTQMLAITAMEPPGHFDPEAIRNEKAKVLQAAHLANEKEPWKCCVRGQYSQGGNKNSPILGYRQEPGVDPNSTTETYVAMKLFVDNWRWQGVPFYVRTGKRLAKRTSEVVLTFREAPVHLFDAAGGSPTSNQLVLRIQPNEGAEFRFEVKSPGSGMRSRPVEMEFSYDESFGEPSDEGYVRLLADVMLGDPTLFTRSDEVEAAWRLYTPLLELIEDSPWQLPVYQYEARTWGPAESDALLAKDQLLWRRP</sequence>
<dbReference type="EMBL" id="CP000878">
    <property type="protein sequence ID" value="ABX09045.1"/>
    <property type="molecule type" value="Genomic_DNA"/>
</dbReference>
<dbReference type="UniPathway" id="UPA00115">
    <property type="reaction ID" value="UER00408"/>
</dbReference>
<dbReference type="GO" id="GO:0050661">
    <property type="term" value="F:NADP binding"/>
    <property type="evidence" value="ECO:0007669"/>
    <property type="project" value="UniProtKB-UniRule"/>
</dbReference>
<dbReference type="InterPro" id="IPR022674">
    <property type="entry name" value="G6P_DH_NAD-bd"/>
</dbReference>
<dbReference type="SUPFAM" id="SSF55347">
    <property type="entry name" value="Glyceraldehyde-3-phosphate dehydrogenase-like, C-terminal domain"/>
    <property type="match status" value="1"/>
</dbReference>
<feature type="domain" description="Glucose-6-phosphate dehydrogenase NAD-binding" evidence="8">
    <location>
        <begin position="25"/>
        <end position="204"/>
    </location>
</feature>
<feature type="binding site" evidence="7">
    <location>
        <position position="357"/>
    </location>
    <ligand>
        <name>substrate</name>
    </ligand>
</feature>
<evidence type="ECO:0000259" key="9">
    <source>
        <dbReference type="Pfam" id="PF02781"/>
    </source>
</evidence>
<dbReference type="GO" id="GO:0009051">
    <property type="term" value="P:pentose-phosphate shunt, oxidative branch"/>
    <property type="evidence" value="ECO:0007669"/>
    <property type="project" value="TreeGrafter"/>
</dbReference>
<dbReference type="eggNOG" id="COG0364">
    <property type="taxonomic scope" value="Bacteria"/>
</dbReference>
<comment type="similarity">
    <text evidence="2 7">Belongs to the glucose-6-phosphate dehydrogenase family.</text>
</comment>
<dbReference type="InterPro" id="IPR001282">
    <property type="entry name" value="G6P_DH"/>
</dbReference>
<accession>A9BB33</accession>
<keyword evidence="11" id="KW-1185">Reference proteome</keyword>
<dbReference type="InterPro" id="IPR019796">
    <property type="entry name" value="G6P_DH_AS"/>
</dbReference>
<evidence type="ECO:0000256" key="7">
    <source>
        <dbReference type="HAMAP-Rule" id="MF_00966"/>
    </source>
</evidence>
<feature type="binding site" evidence="7">
    <location>
        <position position="199"/>
    </location>
    <ligand>
        <name>substrate</name>
    </ligand>
</feature>
<evidence type="ECO:0000256" key="2">
    <source>
        <dbReference type="ARBA" id="ARBA00009975"/>
    </source>
</evidence>
<keyword evidence="3 7" id="KW-0313">Glucose metabolism</keyword>
<reference evidence="10 11" key="1">
    <citation type="journal article" date="2007" name="PLoS Genet.">
        <title>Patterns and implications of gene gain and loss in the evolution of Prochlorococcus.</title>
        <authorList>
            <person name="Kettler G.C."/>
            <person name="Martiny A.C."/>
            <person name="Huang K."/>
            <person name="Zucker J."/>
            <person name="Coleman M.L."/>
            <person name="Rodrigue S."/>
            <person name="Chen F."/>
            <person name="Lapidus A."/>
            <person name="Ferriera S."/>
            <person name="Johnson J."/>
            <person name="Steglich C."/>
            <person name="Church G.M."/>
            <person name="Richardson P."/>
            <person name="Chisholm S.W."/>
        </authorList>
    </citation>
    <scope>NUCLEOTIDE SEQUENCE [LARGE SCALE GENOMIC DNA]</scope>
    <source>
        <strain evidence="11">MIT 9211</strain>
    </source>
</reference>
<dbReference type="Pfam" id="PF00479">
    <property type="entry name" value="G6PD_N"/>
    <property type="match status" value="1"/>
</dbReference>
<evidence type="ECO:0000256" key="4">
    <source>
        <dbReference type="ARBA" id="ARBA00022857"/>
    </source>
</evidence>
<dbReference type="AlphaFoldDB" id="A9BB33"/>
<evidence type="ECO:0000256" key="6">
    <source>
        <dbReference type="ARBA" id="ARBA00023277"/>
    </source>
</evidence>
<dbReference type="PROSITE" id="PS00069">
    <property type="entry name" value="G6P_DEHYDROGENASE"/>
    <property type="match status" value="1"/>
</dbReference>
<feature type="binding site" evidence="7">
    <location>
        <position position="195"/>
    </location>
    <ligand>
        <name>substrate</name>
    </ligand>
</feature>
<dbReference type="EC" id="1.1.1.49" evidence="7"/>
<dbReference type="STRING" id="93059.P9211_11141"/>
<dbReference type="PIRSF" id="PIRSF000110">
    <property type="entry name" value="G6PD"/>
    <property type="match status" value="1"/>
</dbReference>
<dbReference type="OrthoDB" id="9802739at2"/>
<dbReference type="InterPro" id="IPR022675">
    <property type="entry name" value="G6P_DH_C"/>
</dbReference>
<dbReference type="RefSeq" id="WP_012195666.1">
    <property type="nucleotide sequence ID" value="NC_009976.1"/>
</dbReference>
<evidence type="ECO:0000313" key="10">
    <source>
        <dbReference type="EMBL" id="ABX09045.1"/>
    </source>
</evidence>
<dbReference type="Gene3D" id="3.40.50.720">
    <property type="entry name" value="NAD(P)-binding Rossmann-like Domain"/>
    <property type="match status" value="1"/>
</dbReference>
<dbReference type="Pfam" id="PF02781">
    <property type="entry name" value="G6PD_C"/>
    <property type="match status" value="1"/>
</dbReference>
<gene>
    <name evidence="7 10" type="primary">zwf</name>
    <name evidence="10" type="ordered locus">P9211_11141</name>
</gene>
<dbReference type="SUPFAM" id="SSF51735">
    <property type="entry name" value="NAD(P)-binding Rossmann-fold domains"/>
    <property type="match status" value="1"/>
</dbReference>
<comment type="pathway">
    <text evidence="1 7">Carbohydrate degradation; pentose phosphate pathway; D-ribulose 5-phosphate from D-glucose 6-phosphate (oxidative stage): step 1/3.</text>
</comment>
<dbReference type="KEGG" id="pmj:P9211_11141"/>
<organism evidence="10 11">
    <name type="scientific">Prochlorococcus marinus (strain MIT 9211)</name>
    <dbReference type="NCBI Taxonomy" id="93059"/>
    <lineage>
        <taxon>Bacteria</taxon>
        <taxon>Bacillati</taxon>
        <taxon>Cyanobacteriota</taxon>
        <taxon>Cyanophyceae</taxon>
        <taxon>Synechococcales</taxon>
        <taxon>Prochlorococcaceae</taxon>
        <taxon>Prochlorococcus</taxon>
    </lineage>
</organism>
<dbReference type="HOGENOM" id="CLU_013524_5_0_3"/>
<evidence type="ECO:0000259" key="8">
    <source>
        <dbReference type="Pfam" id="PF00479"/>
    </source>
</evidence>
<feature type="binding site" evidence="7">
    <location>
        <position position="252"/>
    </location>
    <ligand>
        <name>substrate</name>
    </ligand>
</feature>
<comment type="function">
    <text evidence="7">Catalyzes the oxidation of glucose 6-phosphate to 6-phosphogluconolactone.</text>
</comment>
<protein>
    <recommendedName>
        <fullName evidence="7">Glucose-6-phosphate 1-dehydrogenase</fullName>
        <shortName evidence="7">G6PD</shortName>
        <ecNumber evidence="7">1.1.1.49</ecNumber>
    </recommendedName>
</protein>
<feature type="binding site" evidence="7">
    <location>
        <position position="165"/>
    </location>
    <ligand>
        <name>NADP(+)</name>
        <dbReference type="ChEBI" id="CHEBI:58349"/>
    </ligand>
</feature>
<name>A9BB33_PROM4</name>
<dbReference type="NCBIfam" id="TIGR00871">
    <property type="entry name" value="zwf"/>
    <property type="match status" value="1"/>
</dbReference>
<dbReference type="PRINTS" id="PR00079">
    <property type="entry name" value="G6PDHDRGNASE"/>
</dbReference>
<feature type="active site" description="Proton acceptor" evidence="7">
    <location>
        <position position="257"/>
    </location>
</feature>
<dbReference type="PANTHER" id="PTHR23429:SF0">
    <property type="entry name" value="GLUCOSE-6-PHOSPHATE 1-DEHYDROGENASE"/>
    <property type="match status" value="1"/>
</dbReference>
<feature type="domain" description="Glucose-6-phosphate dehydrogenase C-terminal" evidence="9">
    <location>
        <begin position="206"/>
        <end position="505"/>
    </location>
</feature>
<keyword evidence="4 7" id="KW-0521">NADP</keyword>